<dbReference type="OrthoDB" id="1223654at2"/>
<gene>
    <name evidence="2" type="ORF">SAMN03080598_00399</name>
</gene>
<evidence type="ECO:0000313" key="3">
    <source>
        <dbReference type="Proteomes" id="UP000236736"/>
    </source>
</evidence>
<dbReference type="RefSeq" id="WP_103923099.1">
    <property type="nucleotide sequence ID" value="NZ_FNVR01000001.1"/>
</dbReference>
<keyword evidence="3" id="KW-1185">Reference proteome</keyword>
<dbReference type="Proteomes" id="UP000236736">
    <property type="component" value="Unassembled WGS sequence"/>
</dbReference>
<dbReference type="Gene3D" id="2.60.40.1120">
    <property type="entry name" value="Carboxypeptidase-like, regulatory domain"/>
    <property type="match status" value="1"/>
</dbReference>
<organism evidence="2 3">
    <name type="scientific">Algoriphagus boritolerans DSM 17298 = JCM 18970</name>
    <dbReference type="NCBI Taxonomy" id="1120964"/>
    <lineage>
        <taxon>Bacteria</taxon>
        <taxon>Pseudomonadati</taxon>
        <taxon>Bacteroidota</taxon>
        <taxon>Cytophagia</taxon>
        <taxon>Cytophagales</taxon>
        <taxon>Cyclobacteriaceae</taxon>
        <taxon>Algoriphagus</taxon>
    </lineage>
</organism>
<sequence length="924" mass="105972">MRQLFFIWIFLASGFSFSQTITGVVKEKGSELPLPFANVFINNTTIGAATDVYGKFIITGTIPDQFELVASFVGYGTVSVIINRKGKPLITQNFELELLEDNLSEIELKAKRDKSWERNLKKFKEVFLAVPDDPYGKDIEILNPWVLDFSTVKPDNGFNYTQATAQMPLQLVNNALGYQIDFYLQDFRMLRNASRFFGQAFYKTLEPEDSLLESRWKEGRELNYQNSVRHLALSLLLKNSGAQGFEFYQANTGIPKENRTNDFYYELKKSIIPVNLELIYTKPLGNGIYRIFLPERMEVHHLNKPWPNDYYTNIYHAISWIWAPSGYFDVDRKGTLLHPTQLVLSGFIGRQRMARSLPLDFVPDKSFDGLLEELDVFQNRYISLNNLRETPWISLNKPFYYPGESLWLGGEMLYQNPARQDTLSRVLYVDVLNDQMKVLHHESFPITKGKITGGISLSDTLKKGDYLLRAYTRWSLNFGEMDIFQLPFPVLNPNETIELREETEEELFGDIVVKPDYSLSDSVFYRVMDLELNFQDSYENSVDASFLLSGLEGSVMAELDPNFRLEDRLNWLDKPLAEGFDSELPFDIEYGITVEGKFTPDKKRASLVSKITLVRGDLEDYGQVDSDSSGRFWASGLYFLDTALIAIAAMDDKLRPYGKVEVLPFSPPLFKGSFPKVRYQVKEISNEAESMLDFSGDFIQLEEFVKEEVKEKETMAERNYGYGEPSRQLRQEDLEKLTWEQIYGKLSIGGKLFGNYNYGEKVGSPLIILDGKNYPFLTGLEIEELLGGLEPSQLESIKVYSSPSDKAIFGMAGYSGVIMIETKKGFRTGPDSDRKFNSEGFQIFPVKGFSSFSEFLKNPPPDQYLRKKPTIYWDPDANTSEGVYKTQVKVPYGINQLRIRLEGRTLDGEAFYKTLKIEIQLDRL</sequence>
<evidence type="ECO:0000256" key="1">
    <source>
        <dbReference type="SAM" id="SignalP"/>
    </source>
</evidence>
<feature type="signal peptide" evidence="1">
    <location>
        <begin position="1"/>
        <end position="18"/>
    </location>
</feature>
<feature type="chain" id="PRO_5009284026" evidence="1">
    <location>
        <begin position="19"/>
        <end position="924"/>
    </location>
</feature>
<dbReference type="AlphaFoldDB" id="A0A1H5SFM2"/>
<dbReference type="SUPFAM" id="SSF49464">
    <property type="entry name" value="Carboxypeptidase regulatory domain-like"/>
    <property type="match status" value="1"/>
</dbReference>
<accession>A0A1H5SFM2</accession>
<dbReference type="SUPFAM" id="SSF56935">
    <property type="entry name" value="Porins"/>
    <property type="match status" value="1"/>
</dbReference>
<reference evidence="3" key="1">
    <citation type="submission" date="2016-10" db="EMBL/GenBank/DDBJ databases">
        <authorList>
            <person name="Varghese N."/>
            <person name="Submissions S."/>
        </authorList>
    </citation>
    <scope>NUCLEOTIDE SEQUENCE [LARGE SCALE GENOMIC DNA]</scope>
    <source>
        <strain evidence="3">DSM 17298</strain>
    </source>
</reference>
<proteinExistence type="predicted"/>
<protein>
    <submittedName>
        <fullName evidence="2">CarboxypepD_reg-like domain-containing protein</fullName>
    </submittedName>
</protein>
<dbReference type="EMBL" id="FNVR01000001">
    <property type="protein sequence ID" value="SEF48557.1"/>
    <property type="molecule type" value="Genomic_DNA"/>
</dbReference>
<keyword evidence="1" id="KW-0732">Signal</keyword>
<name>A0A1H5SFM2_9BACT</name>
<dbReference type="Pfam" id="PF13715">
    <property type="entry name" value="CarbopepD_reg_2"/>
    <property type="match status" value="1"/>
</dbReference>
<dbReference type="InterPro" id="IPR008969">
    <property type="entry name" value="CarboxyPept-like_regulatory"/>
</dbReference>
<evidence type="ECO:0000313" key="2">
    <source>
        <dbReference type="EMBL" id="SEF48557.1"/>
    </source>
</evidence>
<dbReference type="STRING" id="1120964.GCA_001313265_04788"/>